<feature type="region of interest" description="Disordered" evidence="2">
    <location>
        <begin position="250"/>
        <end position="277"/>
    </location>
</feature>
<feature type="compositionally biased region" description="Basic and acidic residues" evidence="2">
    <location>
        <begin position="812"/>
        <end position="828"/>
    </location>
</feature>
<dbReference type="EMBL" id="JACCJC010000087">
    <property type="protein sequence ID" value="KAF6226770.1"/>
    <property type="molecule type" value="Genomic_DNA"/>
</dbReference>
<gene>
    <name evidence="3" type="ORF">HO173_012274</name>
</gene>
<proteinExistence type="predicted"/>
<accession>A0A8H6CN67</accession>
<keyword evidence="1" id="KW-0175">Coiled coil</keyword>
<feature type="compositionally biased region" description="Polar residues" evidence="2">
    <location>
        <begin position="250"/>
        <end position="262"/>
    </location>
</feature>
<feature type="region of interest" description="Disordered" evidence="2">
    <location>
        <begin position="812"/>
        <end position="847"/>
    </location>
</feature>
<name>A0A8H6CN67_9LECA</name>
<evidence type="ECO:0000313" key="4">
    <source>
        <dbReference type="Proteomes" id="UP000578531"/>
    </source>
</evidence>
<feature type="compositionally biased region" description="Pro residues" evidence="2">
    <location>
        <begin position="265"/>
        <end position="276"/>
    </location>
</feature>
<evidence type="ECO:0000256" key="2">
    <source>
        <dbReference type="SAM" id="MobiDB-lite"/>
    </source>
</evidence>
<protein>
    <submittedName>
        <fullName evidence="3">Uncharacterized protein</fullName>
    </submittedName>
</protein>
<dbReference type="GeneID" id="59293910"/>
<feature type="coiled-coil region" evidence="1">
    <location>
        <begin position="358"/>
        <end position="469"/>
    </location>
</feature>
<feature type="compositionally biased region" description="Polar residues" evidence="2">
    <location>
        <begin position="197"/>
        <end position="207"/>
    </location>
</feature>
<keyword evidence="4" id="KW-1185">Reference proteome</keyword>
<feature type="compositionally biased region" description="Polar residues" evidence="2">
    <location>
        <begin position="161"/>
        <end position="177"/>
    </location>
</feature>
<feature type="coiled-coil region" evidence="1">
    <location>
        <begin position="707"/>
        <end position="748"/>
    </location>
</feature>
<reference evidence="3 4" key="1">
    <citation type="journal article" date="2020" name="Genomics">
        <title>Complete, high-quality genomes from long-read metagenomic sequencing of two wolf lichen thalli reveals enigmatic genome architecture.</title>
        <authorList>
            <person name="McKenzie S.K."/>
            <person name="Walston R.F."/>
            <person name="Allen J.L."/>
        </authorList>
    </citation>
    <scope>NUCLEOTIDE SEQUENCE [LARGE SCALE GENOMIC DNA]</scope>
    <source>
        <strain evidence="3">WasteWater2</strain>
    </source>
</reference>
<dbReference type="OrthoDB" id="10481060at2759"/>
<evidence type="ECO:0000313" key="3">
    <source>
        <dbReference type="EMBL" id="KAF6226770.1"/>
    </source>
</evidence>
<evidence type="ECO:0000256" key="1">
    <source>
        <dbReference type="SAM" id="Coils"/>
    </source>
</evidence>
<dbReference type="Proteomes" id="UP000578531">
    <property type="component" value="Unassembled WGS sequence"/>
</dbReference>
<feature type="region of interest" description="Disordered" evidence="2">
    <location>
        <begin position="138"/>
        <end position="236"/>
    </location>
</feature>
<dbReference type="AlphaFoldDB" id="A0A8H6CN67"/>
<dbReference type="RefSeq" id="XP_037158921.1">
    <property type="nucleotide sequence ID" value="XM_037314146.1"/>
</dbReference>
<organism evidence="3 4">
    <name type="scientific">Letharia columbiana</name>
    <dbReference type="NCBI Taxonomy" id="112416"/>
    <lineage>
        <taxon>Eukaryota</taxon>
        <taxon>Fungi</taxon>
        <taxon>Dikarya</taxon>
        <taxon>Ascomycota</taxon>
        <taxon>Pezizomycotina</taxon>
        <taxon>Lecanoromycetes</taxon>
        <taxon>OSLEUM clade</taxon>
        <taxon>Lecanoromycetidae</taxon>
        <taxon>Lecanorales</taxon>
        <taxon>Lecanorineae</taxon>
        <taxon>Parmeliaceae</taxon>
        <taxon>Letharia</taxon>
    </lineage>
</organism>
<comment type="caution">
    <text evidence="3">The sequence shown here is derived from an EMBL/GenBank/DDBJ whole genome shotgun (WGS) entry which is preliminary data.</text>
</comment>
<sequence>MSKKSTISTPTLFRDVGTPATFYTKSAQALQKYLKNAREASYKEKKMNEKKPGYLINISRKAAKIAIAEDDKKVVVNCPTNSDWGTMVAKLGYNQHNHPSNRAGEVLPAKQNAALRTLPTSKTASIAVPIDQRCGPLVESQEHPSTVQRDTPVVGEPLGVTQDQGQPVESTSNQDNAGATHADAAPVRIHGQESRNTDATYPGSRSRSPCVADDPLAADRSPNSEPSIFLVPSPQKLRQRCSAPAIITIRQSRSGSDSTLVNPSPSTPTTPPPLPSDFPVTKITKREGEADAIQDSRASAPIDPPDFDRIGPYQVLDAWQDGVAGAMKEIKAVQNMEWAERLARAVVEAKAAKDEEWADRLEKAVAQAEAAKDNELEAFDQFKESNHTNAIKDLEEDHEYEMKELEEKHNEILDELTTKNAEALQQLTKEYGAEARRLELRRVQGAKEVKKLKEDMIEMEAEKMTTEKRLVHMTGQRDALHKAFAAMTGRSPSQDIEALEPSQSDQCLNKCREEVGVNNDIADQESLPAINVGAHTANKIENPATDCGTLQPDPQGQKTQMPITPNPLYSRLRLVENENVQLHADLERRHEDVTYLIGKADSLRALLEEDAAKADTYADTMLHKEVIEDLRIRLTQSYEAAERERFEVQRLCGQIDIVTADMERGKLERQLAVKDKETAWEQNKTLLQNLKGTFEKSDFDTAFWAHYESLAKEKEGLEGELSGYKRQRRDMMEEAVELKVKIAELELGVPKDDDDFQDLKSQVLTLQVGKDVLRAELDFQLAEQTNRQEGQQMPQGLRDTQDQVLERKNAEIARGRAVEEGGHGRDIQPAEELEPCADTPKSDYGFF</sequence>